<proteinExistence type="predicted"/>
<sequence length="201" mass="21476">MNAPRISTAADGWEEALAEAVPSGGPPAGPRVVAVEGRSGSGKSTVAARLRAALAGRGRPAAVLSMEDLYPGWEGLAEAPALLREWVLEPLSRGERAAWRRYDWERGGFARGWTPLPEDVASGGVLVVEGSGSGAAAGRGLLDLLVWVAAPGDERARRLDARGDAPVYAPYRRVWAEQEESFYAENRPREHADLVVDNPAR</sequence>
<protein>
    <submittedName>
        <fullName evidence="1">Phosphoribulokinase</fullName>
    </submittedName>
</protein>
<reference evidence="1 2" key="1">
    <citation type="submission" date="2023-07" db="EMBL/GenBank/DDBJ databases">
        <authorList>
            <person name="Girao M."/>
            <person name="Carvalho M.F."/>
        </authorList>
    </citation>
    <scope>NUCLEOTIDE SEQUENCE [LARGE SCALE GENOMIC DNA]</scope>
    <source>
        <strain evidence="1 2">66/93</strain>
    </source>
</reference>
<comment type="caution">
    <text evidence="1">The sequence shown here is derived from an EMBL/GenBank/DDBJ whole genome shotgun (WGS) entry which is preliminary data.</text>
</comment>
<name>A0ABU7L0I9_9ACTN</name>
<dbReference type="EMBL" id="JAUUCC010000144">
    <property type="protein sequence ID" value="MEE2055039.1"/>
    <property type="molecule type" value="Genomic_DNA"/>
</dbReference>
<gene>
    <name evidence="1" type="ORF">Q8A49_31520</name>
</gene>
<evidence type="ECO:0000313" key="2">
    <source>
        <dbReference type="Proteomes" id="UP001348641"/>
    </source>
</evidence>
<dbReference type="RefSeq" id="WP_330161834.1">
    <property type="nucleotide sequence ID" value="NZ_BAAAJA010000032.1"/>
</dbReference>
<dbReference type="SUPFAM" id="SSF52540">
    <property type="entry name" value="P-loop containing nucleoside triphosphate hydrolases"/>
    <property type="match status" value="1"/>
</dbReference>
<accession>A0ABU7L0I9</accession>
<dbReference type="InterPro" id="IPR027417">
    <property type="entry name" value="P-loop_NTPase"/>
</dbReference>
<organism evidence="1 2">
    <name type="scientific">Nocardiopsis tropica</name>
    <dbReference type="NCBI Taxonomy" id="109330"/>
    <lineage>
        <taxon>Bacteria</taxon>
        <taxon>Bacillati</taxon>
        <taxon>Actinomycetota</taxon>
        <taxon>Actinomycetes</taxon>
        <taxon>Streptosporangiales</taxon>
        <taxon>Nocardiopsidaceae</taxon>
        <taxon>Nocardiopsis</taxon>
    </lineage>
</organism>
<dbReference type="Proteomes" id="UP001348641">
    <property type="component" value="Unassembled WGS sequence"/>
</dbReference>
<evidence type="ECO:0000313" key="1">
    <source>
        <dbReference type="EMBL" id="MEE2055039.1"/>
    </source>
</evidence>
<dbReference type="Gene3D" id="3.40.50.300">
    <property type="entry name" value="P-loop containing nucleotide triphosphate hydrolases"/>
    <property type="match status" value="1"/>
</dbReference>